<protein>
    <submittedName>
        <fullName evidence="2">Uncharacterized protein</fullName>
    </submittedName>
</protein>
<dbReference type="RefSeq" id="WP_221005329.1">
    <property type="nucleotide sequence ID" value="NZ_CP081150.1"/>
</dbReference>
<gene>
    <name evidence="2" type="ORF">K4H28_11470</name>
</gene>
<sequence>MKLRVMAFFLSVSFAFHSSAALSHYPGMNSSVICNGYPTFTGKVTRFNSTTAYNGYEATWIELTNSTGGKSGGRLYFREPLNTGYIPMVNSARLAFITGAKVTICVNGDDIYAVELLQE</sequence>
<organism evidence="2 3">
    <name type="scientific">Deefgea tanakiae</name>
    <dbReference type="NCBI Taxonomy" id="2865840"/>
    <lineage>
        <taxon>Bacteria</taxon>
        <taxon>Pseudomonadati</taxon>
        <taxon>Pseudomonadota</taxon>
        <taxon>Betaproteobacteria</taxon>
        <taxon>Neisseriales</taxon>
        <taxon>Chitinibacteraceae</taxon>
        <taxon>Deefgea</taxon>
    </lineage>
</organism>
<reference evidence="2 3" key="1">
    <citation type="submission" date="2021-08" db="EMBL/GenBank/DDBJ databases">
        <title>complete genome sequencing of Deefgea sp. D25.</title>
        <authorList>
            <person name="Bae J.-W."/>
            <person name="Gim D.-H."/>
        </authorList>
    </citation>
    <scope>NUCLEOTIDE SEQUENCE [LARGE SCALE GENOMIC DNA]</scope>
    <source>
        <strain evidence="2 3">D25</strain>
    </source>
</reference>
<keyword evidence="3" id="KW-1185">Reference proteome</keyword>
<evidence type="ECO:0000256" key="1">
    <source>
        <dbReference type="SAM" id="SignalP"/>
    </source>
</evidence>
<name>A0ABX8Z3I2_9NEIS</name>
<dbReference type="Proteomes" id="UP000825679">
    <property type="component" value="Chromosome"/>
</dbReference>
<feature type="chain" id="PRO_5047231825" evidence="1">
    <location>
        <begin position="21"/>
        <end position="119"/>
    </location>
</feature>
<feature type="signal peptide" evidence="1">
    <location>
        <begin position="1"/>
        <end position="20"/>
    </location>
</feature>
<evidence type="ECO:0000313" key="3">
    <source>
        <dbReference type="Proteomes" id="UP000825679"/>
    </source>
</evidence>
<evidence type="ECO:0000313" key="2">
    <source>
        <dbReference type="EMBL" id="QZA76930.1"/>
    </source>
</evidence>
<keyword evidence="1" id="KW-0732">Signal</keyword>
<dbReference type="EMBL" id="CP081150">
    <property type="protein sequence ID" value="QZA76930.1"/>
    <property type="molecule type" value="Genomic_DNA"/>
</dbReference>
<accession>A0ABX8Z3I2</accession>
<proteinExistence type="predicted"/>